<dbReference type="RefSeq" id="WP_394313077.1">
    <property type="nucleotide sequence ID" value="NZ_JBHGPK010000011.1"/>
</dbReference>
<dbReference type="SUPFAM" id="SSF57783">
    <property type="entry name" value="Zinc beta-ribbon"/>
    <property type="match status" value="1"/>
</dbReference>
<gene>
    <name evidence="3" type="ORF">ACETRX_22765</name>
</gene>
<feature type="domain" description="Zinc finger CHC2-type" evidence="2">
    <location>
        <begin position="50"/>
        <end position="90"/>
    </location>
</feature>
<dbReference type="InterPro" id="IPR055570">
    <property type="entry name" value="DUF7146"/>
</dbReference>
<dbReference type="InterPro" id="IPR036977">
    <property type="entry name" value="DNA_primase_Znf_CHC2"/>
</dbReference>
<dbReference type="Pfam" id="PF01807">
    <property type="entry name" value="Zn_ribbon_DnaG"/>
    <property type="match status" value="1"/>
</dbReference>
<feature type="region of interest" description="Disordered" evidence="1">
    <location>
        <begin position="111"/>
        <end position="130"/>
    </location>
</feature>
<accession>A0ABV6ZJW7</accession>
<dbReference type="SMART" id="SM00400">
    <property type="entry name" value="ZnF_CHCC"/>
    <property type="match status" value="1"/>
</dbReference>
<name>A0ABV6ZJW7_9HYPH</name>
<proteinExistence type="predicted"/>
<dbReference type="Gene3D" id="3.90.580.10">
    <property type="entry name" value="Zinc finger, CHC2-type domain"/>
    <property type="match status" value="1"/>
</dbReference>
<evidence type="ECO:0000313" key="4">
    <source>
        <dbReference type="Proteomes" id="UP001595190"/>
    </source>
</evidence>
<comment type="caution">
    <text evidence="3">The sequence shown here is derived from an EMBL/GenBank/DDBJ whole genome shotgun (WGS) entry which is preliminary data.</text>
</comment>
<evidence type="ECO:0000259" key="2">
    <source>
        <dbReference type="SMART" id="SM00400"/>
    </source>
</evidence>
<organism evidence="3 4">
    <name type="scientific">Labrys neptuniae</name>
    <dbReference type="NCBI Taxonomy" id="376174"/>
    <lineage>
        <taxon>Bacteria</taxon>
        <taxon>Pseudomonadati</taxon>
        <taxon>Pseudomonadota</taxon>
        <taxon>Alphaproteobacteria</taxon>
        <taxon>Hyphomicrobiales</taxon>
        <taxon>Xanthobacteraceae</taxon>
        <taxon>Labrys</taxon>
    </lineage>
</organism>
<evidence type="ECO:0000256" key="1">
    <source>
        <dbReference type="SAM" id="MobiDB-lite"/>
    </source>
</evidence>
<dbReference type="Pfam" id="PF23639">
    <property type="entry name" value="DUF7146"/>
    <property type="match status" value="1"/>
</dbReference>
<sequence>MIDDAAFREWIGRARDADLVTEVEKRGVKLGKGHERAGPCPIEGKGRDRFAVNVRKKIWSCRGCDTGGDVIKFVMMASGVDFVGACEILAGEPPPRGRALTEEDREAIAQREAEKEREAAAERKRKEAEAERYREEERERLYRLWKQGRRELHGTPVAYYLDARGIPQTPATADLRFHPEMRYYVPGKRDPLHTGPAMIAAITGPDHRFRGLHITYLTRVDGVWRKFSPGLDPDGEPWPAKKVRGSKAGNCIVLRSVPEPRRLFAGEGIETVLSVWYALARSGQLGDGDFFLSTVDLGNMAGRPAEAIAHPTERTVDAKGRHRARKVPGPVPDLNSQAFSVPVGTKEVCLLGDGDSDRFATSMAIQRAATRISKLFPMVEDVRCAMADDGEDFNDMLEGVA</sequence>
<dbReference type="Proteomes" id="UP001595190">
    <property type="component" value="Unassembled WGS sequence"/>
</dbReference>
<protein>
    <submittedName>
        <fullName evidence="3">CHC2 zinc finger domain-containing protein</fullName>
    </submittedName>
</protein>
<evidence type="ECO:0000313" key="3">
    <source>
        <dbReference type="EMBL" id="MFC2252476.1"/>
    </source>
</evidence>
<reference evidence="3 4" key="1">
    <citation type="submission" date="2024-09" db="EMBL/GenBank/DDBJ databases">
        <title>Description of Labrys sedimenti sp. nov., isolated from a diclofenac-degrading enrichment culture, and genome-based reclassification of Labrys portucalensis as a later heterotypic synonym of Labrys neptuniae.</title>
        <authorList>
            <person name="Tancsics A."/>
            <person name="Csepanyi A."/>
        </authorList>
    </citation>
    <scope>NUCLEOTIDE SEQUENCE [LARGE SCALE GENOMIC DNA]</scope>
    <source>
        <strain evidence="3 4">LMG 23412</strain>
    </source>
</reference>
<dbReference type="EMBL" id="JBHGPK010000011">
    <property type="protein sequence ID" value="MFC2252476.1"/>
    <property type="molecule type" value="Genomic_DNA"/>
</dbReference>
<dbReference type="InterPro" id="IPR002694">
    <property type="entry name" value="Znf_CHC2"/>
</dbReference>